<evidence type="ECO:0000256" key="11">
    <source>
        <dbReference type="ARBA" id="ARBA00023136"/>
    </source>
</evidence>
<dbReference type="GO" id="GO:0005524">
    <property type="term" value="F:ATP binding"/>
    <property type="evidence" value="ECO:0007669"/>
    <property type="project" value="UniProtKB-KW"/>
</dbReference>
<proteinExistence type="predicted"/>
<dbReference type="Proteomes" id="UP000055060">
    <property type="component" value="Unassembled WGS sequence"/>
</dbReference>
<dbReference type="EC" id="2.7.13.3" evidence="3"/>
<dbReference type="SUPFAM" id="SSF55781">
    <property type="entry name" value="GAF domain-like"/>
    <property type="match status" value="1"/>
</dbReference>
<organism evidence="13">
    <name type="scientific">Longilinea arvoryzae</name>
    <dbReference type="NCBI Taxonomy" id="360412"/>
    <lineage>
        <taxon>Bacteria</taxon>
        <taxon>Bacillati</taxon>
        <taxon>Chloroflexota</taxon>
        <taxon>Anaerolineae</taxon>
        <taxon>Anaerolineales</taxon>
        <taxon>Anaerolineaceae</taxon>
        <taxon>Longilinea</taxon>
    </lineage>
</organism>
<evidence type="ECO:0000256" key="7">
    <source>
        <dbReference type="ARBA" id="ARBA00022741"/>
    </source>
</evidence>
<sequence>MSINAQHFDQLLEISRDLASTLDLEVLLRKILRVAENLSSAETAYVFLYDENKGGLVLQASTNSQHEHALQGQCLPATSVAGWVCVHRKPMIVVDVESDQRAIVKNDSLLNTATTSLIAVPLVAKDKIQGVLEVVNKKQDYFNEQDVDVLTVLAAQAAIAVENSRLYQQADLINELVHELRTPLASILTIAYLLKRSDLTNDQRQQFAESIAEEVTRLNDLASSYLEYSRLEAGRLTFSATAFDLRNLLTESCRTLRPKAEEAGISIQMFSADQPLFLTADENKIKQVVVNLLNNAIKYNQTGGRVLVNAWKNGDSVSFSIQDNGVGIPEADLPHVFEKFYRAHNIQEAYPGTGLGLSICNRIIEIHGGTITVQSQVNAGSTFTVELPVNVKK</sequence>
<dbReference type="AlphaFoldDB" id="A0A0S7BA80"/>
<dbReference type="RefSeq" id="WP_075073638.1">
    <property type="nucleotide sequence ID" value="NZ_DF967972.1"/>
</dbReference>
<dbReference type="SMART" id="SM00065">
    <property type="entry name" value="GAF"/>
    <property type="match status" value="1"/>
</dbReference>
<dbReference type="Gene3D" id="3.30.450.40">
    <property type="match status" value="1"/>
</dbReference>
<reference evidence="13" key="1">
    <citation type="submission" date="2015-07" db="EMBL/GenBank/DDBJ databases">
        <title>Draft Genome Sequences of Anaerolinea thermolimosa IMO-1, Bellilinea caldifistulae GOMI-1, Leptolinea tardivitalis YMTK-2, Levilinea saccharolytica KIBI-1,Longilinea arvoryzae KOME-1, Previously Described as Members of the Anaerolineaceae (Chloroflexi).</title>
        <authorList>
            <person name="Sekiguchi Y."/>
            <person name="Ohashi A."/>
            <person name="Matsuura N."/>
            <person name="Tourlousse M.D."/>
        </authorList>
    </citation>
    <scope>NUCLEOTIDE SEQUENCE [LARGE SCALE GENOMIC DNA]</scope>
    <source>
        <strain evidence="13">KOME-1</strain>
    </source>
</reference>
<keyword evidence="6" id="KW-0808">Transferase</keyword>
<evidence type="ECO:0000256" key="8">
    <source>
        <dbReference type="ARBA" id="ARBA00022777"/>
    </source>
</evidence>
<dbReference type="SMART" id="SM00388">
    <property type="entry name" value="HisKA"/>
    <property type="match status" value="1"/>
</dbReference>
<keyword evidence="4" id="KW-1003">Cell membrane</keyword>
<name>A0A0S7BA80_9CHLR</name>
<dbReference type="InterPro" id="IPR003661">
    <property type="entry name" value="HisK_dim/P_dom"/>
</dbReference>
<dbReference type="PANTHER" id="PTHR43711">
    <property type="entry name" value="TWO-COMPONENT HISTIDINE KINASE"/>
    <property type="match status" value="1"/>
</dbReference>
<dbReference type="InterPro" id="IPR036097">
    <property type="entry name" value="HisK_dim/P_sf"/>
</dbReference>
<dbReference type="Gene3D" id="3.30.565.10">
    <property type="entry name" value="Histidine kinase-like ATPase, C-terminal domain"/>
    <property type="match status" value="1"/>
</dbReference>
<keyword evidence="7" id="KW-0547">Nucleotide-binding</keyword>
<keyword evidence="10" id="KW-0902">Two-component regulatory system</keyword>
<dbReference type="PRINTS" id="PR00344">
    <property type="entry name" value="BCTRLSENSOR"/>
</dbReference>
<protein>
    <recommendedName>
        <fullName evidence="3">histidine kinase</fullName>
        <ecNumber evidence="3">2.7.13.3</ecNumber>
    </recommendedName>
</protein>
<evidence type="ECO:0000256" key="3">
    <source>
        <dbReference type="ARBA" id="ARBA00012438"/>
    </source>
</evidence>
<dbReference type="Gene3D" id="1.10.287.130">
    <property type="match status" value="1"/>
</dbReference>
<accession>A0A0S7BA80</accession>
<dbReference type="Pfam" id="PF00512">
    <property type="entry name" value="HisKA"/>
    <property type="match status" value="1"/>
</dbReference>
<dbReference type="Pfam" id="PF02518">
    <property type="entry name" value="HATPase_c"/>
    <property type="match status" value="1"/>
</dbReference>
<dbReference type="PANTHER" id="PTHR43711:SF1">
    <property type="entry name" value="HISTIDINE KINASE 1"/>
    <property type="match status" value="1"/>
</dbReference>
<dbReference type="SUPFAM" id="SSF55874">
    <property type="entry name" value="ATPase domain of HSP90 chaperone/DNA topoisomerase II/histidine kinase"/>
    <property type="match status" value="1"/>
</dbReference>
<dbReference type="InterPro" id="IPR036890">
    <property type="entry name" value="HATPase_C_sf"/>
</dbReference>
<gene>
    <name evidence="13" type="ORF">LARV_02143</name>
</gene>
<dbReference type="OrthoDB" id="9813394at2"/>
<dbReference type="Pfam" id="PF13185">
    <property type="entry name" value="GAF_2"/>
    <property type="match status" value="1"/>
</dbReference>
<keyword evidence="14" id="KW-1185">Reference proteome</keyword>
<dbReference type="GO" id="GO:0005886">
    <property type="term" value="C:plasma membrane"/>
    <property type="evidence" value="ECO:0007669"/>
    <property type="project" value="UniProtKB-SubCell"/>
</dbReference>
<dbReference type="InterPro" id="IPR050736">
    <property type="entry name" value="Sensor_HK_Regulatory"/>
</dbReference>
<keyword evidence="5" id="KW-0597">Phosphoprotein</keyword>
<dbReference type="SUPFAM" id="SSF47384">
    <property type="entry name" value="Homodimeric domain of signal transducing histidine kinase"/>
    <property type="match status" value="1"/>
</dbReference>
<dbReference type="InterPro" id="IPR003018">
    <property type="entry name" value="GAF"/>
</dbReference>
<keyword evidence="8 13" id="KW-0418">Kinase</keyword>
<evidence type="ECO:0000256" key="2">
    <source>
        <dbReference type="ARBA" id="ARBA00004236"/>
    </source>
</evidence>
<evidence type="ECO:0000256" key="9">
    <source>
        <dbReference type="ARBA" id="ARBA00022840"/>
    </source>
</evidence>
<evidence type="ECO:0000256" key="1">
    <source>
        <dbReference type="ARBA" id="ARBA00000085"/>
    </source>
</evidence>
<keyword evidence="11" id="KW-0472">Membrane</keyword>
<dbReference type="InterPro" id="IPR029016">
    <property type="entry name" value="GAF-like_dom_sf"/>
</dbReference>
<evidence type="ECO:0000256" key="10">
    <source>
        <dbReference type="ARBA" id="ARBA00023012"/>
    </source>
</evidence>
<dbReference type="InterPro" id="IPR004358">
    <property type="entry name" value="Sig_transdc_His_kin-like_C"/>
</dbReference>
<dbReference type="PROSITE" id="PS50109">
    <property type="entry name" value="HIS_KIN"/>
    <property type="match status" value="1"/>
</dbReference>
<comment type="subcellular location">
    <subcellularLocation>
        <location evidence="2">Cell membrane</location>
    </subcellularLocation>
</comment>
<dbReference type="InterPro" id="IPR003594">
    <property type="entry name" value="HATPase_dom"/>
</dbReference>
<evidence type="ECO:0000256" key="4">
    <source>
        <dbReference type="ARBA" id="ARBA00022475"/>
    </source>
</evidence>
<evidence type="ECO:0000313" key="14">
    <source>
        <dbReference type="Proteomes" id="UP000055060"/>
    </source>
</evidence>
<evidence type="ECO:0000256" key="6">
    <source>
        <dbReference type="ARBA" id="ARBA00022679"/>
    </source>
</evidence>
<dbReference type="CDD" id="cd00082">
    <property type="entry name" value="HisKA"/>
    <property type="match status" value="1"/>
</dbReference>
<dbReference type="InterPro" id="IPR005467">
    <property type="entry name" value="His_kinase_dom"/>
</dbReference>
<keyword evidence="9" id="KW-0067">ATP-binding</keyword>
<evidence type="ECO:0000259" key="12">
    <source>
        <dbReference type="PROSITE" id="PS50109"/>
    </source>
</evidence>
<evidence type="ECO:0000313" key="13">
    <source>
        <dbReference type="EMBL" id="GAP14375.1"/>
    </source>
</evidence>
<dbReference type="STRING" id="360412.LARV_02143"/>
<evidence type="ECO:0000256" key="5">
    <source>
        <dbReference type="ARBA" id="ARBA00022553"/>
    </source>
</evidence>
<dbReference type="FunFam" id="3.30.565.10:FF:000023">
    <property type="entry name" value="PAS domain-containing sensor histidine kinase"/>
    <property type="match status" value="1"/>
</dbReference>
<feature type="domain" description="Histidine kinase" evidence="12">
    <location>
        <begin position="175"/>
        <end position="391"/>
    </location>
</feature>
<dbReference type="CDD" id="cd00075">
    <property type="entry name" value="HATPase"/>
    <property type="match status" value="1"/>
</dbReference>
<dbReference type="SMART" id="SM00387">
    <property type="entry name" value="HATPase_c"/>
    <property type="match status" value="1"/>
</dbReference>
<dbReference type="GO" id="GO:0000155">
    <property type="term" value="F:phosphorelay sensor kinase activity"/>
    <property type="evidence" value="ECO:0007669"/>
    <property type="project" value="InterPro"/>
</dbReference>
<dbReference type="EMBL" id="DF967972">
    <property type="protein sequence ID" value="GAP14375.1"/>
    <property type="molecule type" value="Genomic_DNA"/>
</dbReference>
<comment type="catalytic activity">
    <reaction evidence="1">
        <text>ATP + protein L-histidine = ADP + protein N-phospho-L-histidine.</text>
        <dbReference type="EC" id="2.7.13.3"/>
    </reaction>
</comment>